<keyword evidence="3 9" id="KW-0540">Nuclease</keyword>
<gene>
    <name evidence="9 10" type="primary">cas2</name>
    <name evidence="10" type="ORF">ACFFGS_12620</name>
</gene>
<evidence type="ECO:0000256" key="2">
    <source>
        <dbReference type="ARBA" id="ARBA00009959"/>
    </source>
</evidence>
<comment type="similarity">
    <text evidence="2 9">Belongs to the CRISPR-associated endoribonuclease Cas2 protein family.</text>
</comment>
<organism evidence="10 11">
    <name type="scientific">Lactiplantibacillus plajomi</name>
    <dbReference type="NCBI Taxonomy" id="1457217"/>
    <lineage>
        <taxon>Bacteria</taxon>
        <taxon>Bacillati</taxon>
        <taxon>Bacillota</taxon>
        <taxon>Bacilli</taxon>
        <taxon>Lactobacillales</taxon>
        <taxon>Lactobacillaceae</taxon>
        <taxon>Lactiplantibacillus</taxon>
    </lineage>
</organism>
<comment type="function">
    <text evidence="9">CRISPR (clustered regularly interspaced short palindromic repeat), is an adaptive immune system that provides protection against mobile genetic elements (viruses, transposable elements and conjugative plasmids). CRISPR clusters contain sequences complementary to antecedent mobile elements and target invading nucleic acids. CRISPR clusters are transcribed and processed into CRISPR RNA (crRNA). Functions as a ssRNA-specific endoribonuclease. Involved in the integration of spacer DNA into the CRISPR cassette.</text>
</comment>
<dbReference type="Proteomes" id="UP001589855">
    <property type="component" value="Unassembled WGS sequence"/>
</dbReference>
<dbReference type="EMBL" id="JBHLUK010000076">
    <property type="protein sequence ID" value="MFC0424971.1"/>
    <property type="molecule type" value="Genomic_DNA"/>
</dbReference>
<evidence type="ECO:0000256" key="3">
    <source>
        <dbReference type="ARBA" id="ARBA00022722"/>
    </source>
</evidence>
<dbReference type="RefSeq" id="WP_137644150.1">
    <property type="nucleotide sequence ID" value="NZ_BAABRM010000003.1"/>
</dbReference>
<sequence length="101" mass="11716">MRLIVMFDVPMDTSEQRRAYRHFRKALIREGFLMMQYSAYVRVCVNKKAAEFTEKRISPLAPPGGKVQTMMVTEKQYQAMHYIVGEPSNDVLNSAERTIVI</sequence>
<evidence type="ECO:0000256" key="8">
    <source>
        <dbReference type="ARBA" id="ARBA00023118"/>
    </source>
</evidence>
<proteinExistence type="inferred from homology"/>
<comment type="subunit">
    <text evidence="9">Homodimer, forms a heterotetramer with a Cas1 homodimer.</text>
</comment>
<dbReference type="NCBIfam" id="TIGR01573">
    <property type="entry name" value="cas2"/>
    <property type="match status" value="1"/>
</dbReference>
<reference evidence="10 11" key="1">
    <citation type="submission" date="2024-09" db="EMBL/GenBank/DDBJ databases">
        <authorList>
            <person name="Sun Q."/>
            <person name="Mori K."/>
        </authorList>
    </citation>
    <scope>NUCLEOTIDE SEQUENCE [LARGE SCALE GENOMIC DNA]</scope>
    <source>
        <strain evidence="10 11">TBRC 4575</strain>
    </source>
</reference>
<dbReference type="Pfam" id="PF09827">
    <property type="entry name" value="CRISPR_Cas2"/>
    <property type="match status" value="1"/>
</dbReference>
<evidence type="ECO:0000256" key="6">
    <source>
        <dbReference type="ARBA" id="ARBA00022801"/>
    </source>
</evidence>
<dbReference type="EC" id="3.1.-.-" evidence="9"/>
<keyword evidence="5 9" id="KW-0255">Endonuclease</keyword>
<protein>
    <recommendedName>
        <fullName evidence="9">CRISPR-associated endoribonuclease Cas2</fullName>
        <ecNumber evidence="9">3.1.-.-</ecNumber>
    </recommendedName>
</protein>
<keyword evidence="4 9" id="KW-0479">Metal-binding</keyword>
<dbReference type="SUPFAM" id="SSF143430">
    <property type="entry name" value="TTP0101/SSO1404-like"/>
    <property type="match status" value="1"/>
</dbReference>
<evidence type="ECO:0000256" key="7">
    <source>
        <dbReference type="ARBA" id="ARBA00022842"/>
    </source>
</evidence>
<keyword evidence="8 9" id="KW-0051">Antiviral defense</keyword>
<dbReference type="InterPro" id="IPR019199">
    <property type="entry name" value="Virulence_VapD/CRISPR_Cas2"/>
</dbReference>
<keyword evidence="6 9" id="KW-0378">Hydrolase</keyword>
<comment type="caution">
    <text evidence="10">The sequence shown here is derived from an EMBL/GenBank/DDBJ whole genome shotgun (WGS) entry which is preliminary data.</text>
</comment>
<name>A0ABV6K697_9LACO</name>
<evidence type="ECO:0000256" key="9">
    <source>
        <dbReference type="HAMAP-Rule" id="MF_01471"/>
    </source>
</evidence>
<dbReference type="InterPro" id="IPR021127">
    <property type="entry name" value="CRISPR_associated_Cas2"/>
</dbReference>
<accession>A0ABV6K697</accession>
<comment type="cofactor">
    <cofactor evidence="1 9">
        <name>Mg(2+)</name>
        <dbReference type="ChEBI" id="CHEBI:18420"/>
    </cofactor>
</comment>
<dbReference type="HAMAP" id="MF_01471">
    <property type="entry name" value="Cas2"/>
    <property type="match status" value="1"/>
</dbReference>
<evidence type="ECO:0000256" key="5">
    <source>
        <dbReference type="ARBA" id="ARBA00022759"/>
    </source>
</evidence>
<evidence type="ECO:0000256" key="4">
    <source>
        <dbReference type="ARBA" id="ARBA00022723"/>
    </source>
</evidence>
<evidence type="ECO:0000313" key="11">
    <source>
        <dbReference type="Proteomes" id="UP001589855"/>
    </source>
</evidence>
<evidence type="ECO:0000256" key="1">
    <source>
        <dbReference type="ARBA" id="ARBA00001946"/>
    </source>
</evidence>
<evidence type="ECO:0000313" key="10">
    <source>
        <dbReference type="EMBL" id="MFC0424971.1"/>
    </source>
</evidence>
<feature type="binding site" evidence="9">
    <location>
        <position position="8"/>
    </location>
    <ligand>
        <name>Mg(2+)</name>
        <dbReference type="ChEBI" id="CHEBI:18420"/>
        <note>catalytic</note>
    </ligand>
</feature>
<dbReference type="GO" id="GO:0004519">
    <property type="term" value="F:endonuclease activity"/>
    <property type="evidence" value="ECO:0007669"/>
    <property type="project" value="UniProtKB-KW"/>
</dbReference>
<keyword evidence="7 9" id="KW-0460">Magnesium</keyword>
<keyword evidence="11" id="KW-1185">Reference proteome</keyword>